<accession>A0A3N4IHT2</accession>
<dbReference type="EMBL" id="ML119681">
    <property type="protein sequence ID" value="RPA81214.1"/>
    <property type="molecule type" value="Genomic_DNA"/>
</dbReference>
<reference evidence="1 2" key="1">
    <citation type="journal article" date="2018" name="Nat. Ecol. Evol.">
        <title>Pezizomycetes genomes reveal the molecular basis of ectomycorrhizal truffle lifestyle.</title>
        <authorList>
            <person name="Murat C."/>
            <person name="Payen T."/>
            <person name="Noel B."/>
            <person name="Kuo A."/>
            <person name="Morin E."/>
            <person name="Chen J."/>
            <person name="Kohler A."/>
            <person name="Krizsan K."/>
            <person name="Balestrini R."/>
            <person name="Da Silva C."/>
            <person name="Montanini B."/>
            <person name="Hainaut M."/>
            <person name="Levati E."/>
            <person name="Barry K.W."/>
            <person name="Belfiori B."/>
            <person name="Cichocki N."/>
            <person name="Clum A."/>
            <person name="Dockter R.B."/>
            <person name="Fauchery L."/>
            <person name="Guy J."/>
            <person name="Iotti M."/>
            <person name="Le Tacon F."/>
            <person name="Lindquist E.A."/>
            <person name="Lipzen A."/>
            <person name="Malagnac F."/>
            <person name="Mello A."/>
            <person name="Molinier V."/>
            <person name="Miyauchi S."/>
            <person name="Poulain J."/>
            <person name="Riccioni C."/>
            <person name="Rubini A."/>
            <person name="Sitrit Y."/>
            <person name="Splivallo R."/>
            <person name="Traeger S."/>
            <person name="Wang M."/>
            <person name="Zifcakova L."/>
            <person name="Wipf D."/>
            <person name="Zambonelli A."/>
            <person name="Paolocci F."/>
            <person name="Nowrousian M."/>
            <person name="Ottonello S."/>
            <person name="Baldrian P."/>
            <person name="Spatafora J.W."/>
            <person name="Henrissat B."/>
            <person name="Nagy L.G."/>
            <person name="Aury J.M."/>
            <person name="Wincker P."/>
            <person name="Grigoriev I.V."/>
            <person name="Bonfante P."/>
            <person name="Martin F.M."/>
        </authorList>
    </citation>
    <scope>NUCLEOTIDE SEQUENCE [LARGE SCALE GENOMIC DNA]</scope>
    <source>
        <strain evidence="1 2">RN42</strain>
    </source>
</reference>
<protein>
    <submittedName>
        <fullName evidence="1">Uncharacterized protein</fullName>
    </submittedName>
</protein>
<dbReference type="Proteomes" id="UP000275078">
    <property type="component" value="Unassembled WGS sequence"/>
</dbReference>
<dbReference type="AlphaFoldDB" id="A0A3N4IHT2"/>
<name>A0A3N4IHT2_ASCIM</name>
<organism evidence="1 2">
    <name type="scientific">Ascobolus immersus RN42</name>
    <dbReference type="NCBI Taxonomy" id="1160509"/>
    <lineage>
        <taxon>Eukaryota</taxon>
        <taxon>Fungi</taxon>
        <taxon>Dikarya</taxon>
        <taxon>Ascomycota</taxon>
        <taxon>Pezizomycotina</taxon>
        <taxon>Pezizomycetes</taxon>
        <taxon>Pezizales</taxon>
        <taxon>Ascobolaceae</taxon>
        <taxon>Ascobolus</taxon>
    </lineage>
</organism>
<proteinExistence type="predicted"/>
<evidence type="ECO:0000313" key="1">
    <source>
        <dbReference type="EMBL" id="RPA81214.1"/>
    </source>
</evidence>
<gene>
    <name evidence="1" type="ORF">BJ508DRAFT_306726</name>
</gene>
<sequence length="145" mass="16672">MSSTFDIRCKLSSIDDWLAFQYSTGLYEPLVPESVYFSIDLPQRMLVQKVQRIAIKRGLMAFTGYPWSLAKAERFERLMAKQKWEVVGFVTAGSTWRDGVAWIWWDGRRLWNDDGSSGQLTVVGCDAEVGFEIDYEMDYTLGTLC</sequence>
<keyword evidence="2" id="KW-1185">Reference proteome</keyword>
<evidence type="ECO:0000313" key="2">
    <source>
        <dbReference type="Proteomes" id="UP000275078"/>
    </source>
</evidence>